<comment type="caution">
    <text evidence="2">The sequence shown here is derived from an EMBL/GenBank/DDBJ whole genome shotgun (WGS) entry which is preliminary data.</text>
</comment>
<dbReference type="PROSITE" id="PS51257">
    <property type="entry name" value="PROKAR_LIPOPROTEIN"/>
    <property type="match status" value="1"/>
</dbReference>
<protein>
    <recommendedName>
        <fullName evidence="1">DUF7480 domain-containing protein</fullName>
    </recommendedName>
</protein>
<evidence type="ECO:0000259" key="1">
    <source>
        <dbReference type="Pfam" id="PF24295"/>
    </source>
</evidence>
<accession>A0A2N9X828</accession>
<proteinExistence type="predicted"/>
<dbReference type="Proteomes" id="UP000230202">
    <property type="component" value="Unassembled WGS sequence"/>
</dbReference>
<reference evidence="2" key="1">
    <citation type="journal article" date="2017" name="MBio">
        <title>Type VI secretion-mediated competition in the bee gut microbiome.</title>
        <authorList>
            <person name="Steele M.I."/>
            <person name="Kwong W.K."/>
            <person name="Powell J.E."/>
            <person name="Whiteley M."/>
            <person name="Moran N.A."/>
        </authorList>
    </citation>
    <scope>NUCLEOTIDE SEQUENCE [LARGE SCALE GENOMIC DNA]</scope>
    <source>
        <strain evidence="2">WkB273</strain>
    </source>
</reference>
<dbReference type="AlphaFoldDB" id="A0A2N9X828"/>
<keyword evidence="3" id="KW-1185">Reference proteome</keyword>
<evidence type="ECO:0000313" key="2">
    <source>
        <dbReference type="EMBL" id="PIT40516.1"/>
    </source>
</evidence>
<name>A0A2N9X828_9NEIS</name>
<dbReference type="RefSeq" id="WP_100151651.1">
    <property type="nucleotide sequence ID" value="NZ_MEIL01000019.1"/>
</dbReference>
<dbReference type="InterPro" id="IPR055903">
    <property type="entry name" value="DUF7480"/>
</dbReference>
<evidence type="ECO:0000313" key="3">
    <source>
        <dbReference type="Proteomes" id="UP000230202"/>
    </source>
</evidence>
<gene>
    <name evidence="2" type="ORF">BHC54_02400</name>
</gene>
<dbReference type="Pfam" id="PF24295">
    <property type="entry name" value="DUF7480"/>
    <property type="match status" value="1"/>
</dbReference>
<feature type="domain" description="DUF7480" evidence="1">
    <location>
        <begin position="29"/>
        <end position="135"/>
    </location>
</feature>
<dbReference type="InterPro" id="IPR054657">
    <property type="entry name" value="T6SS_periplasmic_put"/>
</dbReference>
<organism evidence="2 3">
    <name type="scientific">Snodgrassella alvi</name>
    <dbReference type="NCBI Taxonomy" id="1196083"/>
    <lineage>
        <taxon>Bacteria</taxon>
        <taxon>Pseudomonadati</taxon>
        <taxon>Pseudomonadota</taxon>
        <taxon>Betaproteobacteria</taxon>
        <taxon>Neisseriales</taxon>
        <taxon>Neisseriaceae</taxon>
        <taxon>Snodgrassella</taxon>
    </lineage>
</organism>
<dbReference type="NCBIfam" id="NF045617">
    <property type="entry name" value="mostly_LP"/>
    <property type="match status" value="1"/>
</dbReference>
<sequence length="153" mass="17901">MNRNLLRILPVFLPAALLTGCILHSNVFYTPDILLKKDGQPCISIPANEDFFRQIKEFHILNSDVHQAGVGELWSQDYSDSAKLYYVKNQQCINFNFHFQTNIPYSIGFTSEEMKNNKSQKSTQKDWIRYMRIIRNKDNSLQLLLDEKARNDI</sequence>
<dbReference type="EMBL" id="MEIL01000019">
    <property type="protein sequence ID" value="PIT40516.1"/>
    <property type="molecule type" value="Genomic_DNA"/>
</dbReference>